<dbReference type="Gene3D" id="3.30.2310.20">
    <property type="entry name" value="RelE-like"/>
    <property type="match status" value="1"/>
</dbReference>
<evidence type="ECO:0000256" key="1">
    <source>
        <dbReference type="ARBA" id="ARBA00022649"/>
    </source>
</evidence>
<evidence type="ECO:0000313" key="2">
    <source>
        <dbReference type="EMBL" id="QDT38679.1"/>
    </source>
</evidence>
<keyword evidence="1" id="KW-1277">Toxin-antitoxin system</keyword>
<dbReference type="AlphaFoldDB" id="A0A517R463"/>
<keyword evidence="3" id="KW-1185">Reference proteome</keyword>
<dbReference type="EMBL" id="CP036268">
    <property type="protein sequence ID" value="QDT38679.1"/>
    <property type="molecule type" value="Genomic_DNA"/>
</dbReference>
<reference evidence="2 3" key="1">
    <citation type="submission" date="2019-02" db="EMBL/GenBank/DDBJ databases">
        <title>Deep-cultivation of Planctomycetes and their phenomic and genomic characterization uncovers novel biology.</title>
        <authorList>
            <person name="Wiegand S."/>
            <person name="Jogler M."/>
            <person name="Boedeker C."/>
            <person name="Pinto D."/>
            <person name="Vollmers J."/>
            <person name="Rivas-Marin E."/>
            <person name="Kohn T."/>
            <person name="Peeters S.H."/>
            <person name="Heuer A."/>
            <person name="Rast P."/>
            <person name="Oberbeckmann S."/>
            <person name="Bunk B."/>
            <person name="Jeske O."/>
            <person name="Meyerdierks A."/>
            <person name="Storesund J.E."/>
            <person name="Kallscheuer N."/>
            <person name="Luecker S."/>
            <person name="Lage O.M."/>
            <person name="Pohl T."/>
            <person name="Merkel B.J."/>
            <person name="Hornburger P."/>
            <person name="Mueller R.-W."/>
            <person name="Bruemmer F."/>
            <person name="Labrenz M."/>
            <person name="Spormann A.M."/>
            <person name="Op den Camp H."/>
            <person name="Overmann J."/>
            <person name="Amann R."/>
            <person name="Jetten M.S.M."/>
            <person name="Mascher T."/>
            <person name="Medema M.H."/>
            <person name="Devos D.P."/>
            <person name="Kaster A.-K."/>
            <person name="Ovreas L."/>
            <person name="Rohde M."/>
            <person name="Galperin M.Y."/>
            <person name="Jogler C."/>
        </authorList>
    </citation>
    <scope>NUCLEOTIDE SEQUENCE [LARGE SCALE GENOMIC DNA]</scope>
    <source>
        <strain evidence="2 3">Pan189</strain>
    </source>
</reference>
<evidence type="ECO:0000313" key="3">
    <source>
        <dbReference type="Proteomes" id="UP000317318"/>
    </source>
</evidence>
<protein>
    <submittedName>
        <fullName evidence="2">Plasmid stabilization system protein</fullName>
    </submittedName>
</protein>
<dbReference type="InterPro" id="IPR035093">
    <property type="entry name" value="RelE/ParE_toxin_dom_sf"/>
</dbReference>
<dbReference type="KEGG" id="svp:Pan189_30750"/>
<sequence>MASVELDPIAQADIDRIYDYLGDASRSPAAADRLVDDMTQKSQIYAENPLLGTDHSDLRPALRSFTFGTPHNRNGWVAFYRTIDGGIEILRIFRGTESYDSEF</sequence>
<dbReference type="RefSeq" id="WP_145364764.1">
    <property type="nucleotide sequence ID" value="NZ_CP036268.1"/>
</dbReference>
<accession>A0A517R463</accession>
<organism evidence="2 3">
    <name type="scientific">Stratiformator vulcanicus</name>
    <dbReference type="NCBI Taxonomy" id="2527980"/>
    <lineage>
        <taxon>Bacteria</taxon>
        <taxon>Pseudomonadati</taxon>
        <taxon>Planctomycetota</taxon>
        <taxon>Planctomycetia</taxon>
        <taxon>Planctomycetales</taxon>
        <taxon>Planctomycetaceae</taxon>
        <taxon>Stratiformator</taxon>
    </lineage>
</organism>
<gene>
    <name evidence="2" type="ORF">Pan189_30750</name>
</gene>
<dbReference type="InterPro" id="IPR007712">
    <property type="entry name" value="RelE/ParE_toxin"/>
</dbReference>
<dbReference type="OrthoDB" id="287917at2"/>
<name>A0A517R463_9PLAN</name>
<dbReference type="Pfam" id="PF05016">
    <property type="entry name" value="ParE_toxin"/>
    <property type="match status" value="1"/>
</dbReference>
<dbReference type="Proteomes" id="UP000317318">
    <property type="component" value="Chromosome"/>
</dbReference>
<proteinExistence type="predicted"/>